<proteinExistence type="predicted"/>
<protein>
    <submittedName>
        <fullName evidence="1">WbqC family protein</fullName>
    </submittedName>
</protein>
<evidence type="ECO:0000313" key="1">
    <source>
        <dbReference type="EMBL" id="QNH03115.1"/>
    </source>
</evidence>
<evidence type="ECO:0000313" key="2">
    <source>
        <dbReference type="Proteomes" id="UP000515254"/>
    </source>
</evidence>
<accession>A0ABX6STZ6</accession>
<gene>
    <name evidence="1" type="ORF">HNQ25_10455</name>
</gene>
<organism evidence="1 2">
    <name type="scientific">Pseudomonas sediminis</name>
    <dbReference type="NCBI Taxonomy" id="1691904"/>
    <lineage>
        <taxon>Bacteria</taxon>
        <taxon>Pseudomonadati</taxon>
        <taxon>Pseudomonadota</taxon>
        <taxon>Gammaproteobacteria</taxon>
        <taxon>Pseudomonadales</taxon>
        <taxon>Pseudomonadaceae</taxon>
        <taxon>Pseudomonas</taxon>
    </lineage>
</organism>
<dbReference type="EMBL" id="CP060009">
    <property type="protein sequence ID" value="QNH03115.1"/>
    <property type="molecule type" value="Genomic_DNA"/>
</dbReference>
<name>A0ABX6STZ6_9PSED</name>
<keyword evidence="2" id="KW-1185">Reference proteome</keyword>
<dbReference type="Proteomes" id="UP000515254">
    <property type="component" value="Chromosome"/>
</dbReference>
<dbReference type="InterPro" id="IPR014985">
    <property type="entry name" value="WbqC"/>
</dbReference>
<reference evidence="1 2" key="1">
    <citation type="journal article" date="2020" name="Microbiol. Resour. Announc.">
        <title>Complete genome sequences of four natural Pseudomonas isolates that catabolize a wide range of aromatic compounds relevant to lignin valorization.</title>
        <authorList>
            <person name="Hatmaker E.A."/>
            <person name="Presley G."/>
            <person name="Cannon O."/>
            <person name="Guss A.M."/>
            <person name="Elkins J.G."/>
        </authorList>
    </citation>
    <scope>NUCLEOTIDE SEQUENCE [LARGE SCALE GENOMIC DNA]</scope>
    <source>
        <strain evidence="1 2">B10D7D</strain>
    </source>
</reference>
<dbReference type="RefSeq" id="WP_179544568.1">
    <property type="nucleotide sequence ID" value="NZ_CP060009.1"/>
</dbReference>
<dbReference type="Pfam" id="PF08889">
    <property type="entry name" value="WbqC"/>
    <property type="match status" value="1"/>
</dbReference>
<sequence>MRVVISQAMFFPWPGFLEQVCQADVFVHYNDVQFSKGSFTNRVQVKTAAGVRWLTAPLSGLELGQRIEDVRLDTRNDWRARHQELMRQAYADAPCRDDMLAVLADVYDTPCDTIASLSDRSLRSLCDYFGIGQKTRFIHVGELGIGGSGSQRVLNIVQALGGDTYVTGLGARNYLDHCAFERAGIEVRYMNYSKTPYAQLHGAFTPFVSSLDLLANCGREGSGLIQPSTVSWREFLKDE</sequence>